<gene>
    <name evidence="2" type="ORF">OXD698_LOCUS35486</name>
</gene>
<protein>
    <recommendedName>
        <fullName evidence="4">B box-type domain-containing protein</fullName>
    </recommendedName>
</protein>
<dbReference type="EMBL" id="CAJOAZ010005496">
    <property type="protein sequence ID" value="CAF4102380.1"/>
    <property type="molecule type" value="Genomic_DNA"/>
</dbReference>
<sequence>TIDKHIMTSLKRTKNNCSVCIKLAGVFLCHGCEKNFCQLHASEHREHLQKSMNVIYHNYDSVKQNIKGQTTEQYQHSLMVQVSQWEQESIEKIRQYAQETRQELTITVRQRSDNLKEKLEQLKQELDKARQTGGFYENDLKEWTEKLNEIRRTFAGQQTININEASHSTPFISRFSFNATSNSSFQNEYHSRTFQHQHQQEQQQQLQQQLQQQYDYDQYKQINHSHFDDLLNTQLQIQTSYSSGQHKFQYVIERYEINSSILFGIISERTSSDEDPYRNSSFYGWGSNDLVYLGGKEKLNYNKYRSDYQTGGQYELTIDCDEKKITLKNEHTSQSYELTIDLHKCPFPWQQHVRLWLRSNSEEKSHY</sequence>
<evidence type="ECO:0008006" key="4">
    <source>
        <dbReference type="Google" id="ProtNLM"/>
    </source>
</evidence>
<name>A0A819UWY0_9BILA</name>
<evidence type="ECO:0000313" key="2">
    <source>
        <dbReference type="EMBL" id="CAF4102380.1"/>
    </source>
</evidence>
<evidence type="ECO:0000313" key="3">
    <source>
        <dbReference type="Proteomes" id="UP000663844"/>
    </source>
</evidence>
<keyword evidence="1" id="KW-0175">Coiled coil</keyword>
<dbReference type="AlphaFoldDB" id="A0A819UWY0"/>
<feature type="non-terminal residue" evidence="2">
    <location>
        <position position="1"/>
    </location>
</feature>
<feature type="coiled-coil region" evidence="1">
    <location>
        <begin position="105"/>
        <end position="139"/>
    </location>
</feature>
<accession>A0A819UWY0</accession>
<organism evidence="2 3">
    <name type="scientific">Adineta steineri</name>
    <dbReference type="NCBI Taxonomy" id="433720"/>
    <lineage>
        <taxon>Eukaryota</taxon>
        <taxon>Metazoa</taxon>
        <taxon>Spiralia</taxon>
        <taxon>Gnathifera</taxon>
        <taxon>Rotifera</taxon>
        <taxon>Eurotatoria</taxon>
        <taxon>Bdelloidea</taxon>
        <taxon>Adinetida</taxon>
        <taxon>Adinetidae</taxon>
        <taxon>Adineta</taxon>
    </lineage>
</organism>
<proteinExistence type="predicted"/>
<reference evidence="2" key="1">
    <citation type="submission" date="2021-02" db="EMBL/GenBank/DDBJ databases">
        <authorList>
            <person name="Nowell W R."/>
        </authorList>
    </citation>
    <scope>NUCLEOTIDE SEQUENCE</scope>
</reference>
<evidence type="ECO:0000256" key="1">
    <source>
        <dbReference type="SAM" id="Coils"/>
    </source>
</evidence>
<dbReference type="Proteomes" id="UP000663844">
    <property type="component" value="Unassembled WGS sequence"/>
</dbReference>
<comment type="caution">
    <text evidence="2">The sequence shown here is derived from an EMBL/GenBank/DDBJ whole genome shotgun (WGS) entry which is preliminary data.</text>
</comment>